<protein>
    <recommendedName>
        <fullName evidence="3">Sperm mitochondrial-associated cysteine-rich protein-like</fullName>
    </recommendedName>
</protein>
<dbReference type="Proteomes" id="UP000075809">
    <property type="component" value="Unassembled WGS sequence"/>
</dbReference>
<organism evidence="1 2">
    <name type="scientific">Mycetomoellerius zeteki</name>
    <dbReference type="NCBI Taxonomy" id="64791"/>
    <lineage>
        <taxon>Eukaryota</taxon>
        <taxon>Metazoa</taxon>
        <taxon>Ecdysozoa</taxon>
        <taxon>Arthropoda</taxon>
        <taxon>Hexapoda</taxon>
        <taxon>Insecta</taxon>
        <taxon>Pterygota</taxon>
        <taxon>Neoptera</taxon>
        <taxon>Endopterygota</taxon>
        <taxon>Hymenoptera</taxon>
        <taxon>Apocrita</taxon>
        <taxon>Aculeata</taxon>
        <taxon>Formicoidea</taxon>
        <taxon>Formicidae</taxon>
        <taxon>Myrmicinae</taxon>
        <taxon>Mycetomoellerius</taxon>
    </lineage>
</organism>
<dbReference type="EMBL" id="KQ982630">
    <property type="protein sequence ID" value="KYQ53382.1"/>
    <property type="molecule type" value="Genomic_DNA"/>
</dbReference>
<reference evidence="1 2" key="1">
    <citation type="submission" date="2015-09" db="EMBL/GenBank/DDBJ databases">
        <title>Trachymyrmex zeteki WGS genome.</title>
        <authorList>
            <person name="Nygaard S."/>
            <person name="Hu H."/>
            <person name="Boomsma J."/>
            <person name="Zhang G."/>
        </authorList>
    </citation>
    <scope>NUCLEOTIDE SEQUENCE [LARGE SCALE GENOMIC DNA]</scope>
    <source>
        <strain evidence="1">Tzet28-1</strain>
        <tissue evidence="1">Whole body</tissue>
    </source>
</reference>
<accession>A0A151X037</accession>
<evidence type="ECO:0000313" key="2">
    <source>
        <dbReference type="Proteomes" id="UP000075809"/>
    </source>
</evidence>
<dbReference type="AlphaFoldDB" id="A0A151X037"/>
<gene>
    <name evidence="1" type="ORF">ALC60_07448</name>
</gene>
<evidence type="ECO:0008006" key="3">
    <source>
        <dbReference type="Google" id="ProtNLM"/>
    </source>
</evidence>
<evidence type="ECO:0000313" key="1">
    <source>
        <dbReference type="EMBL" id="KYQ53382.1"/>
    </source>
</evidence>
<keyword evidence="2" id="KW-1185">Reference proteome</keyword>
<name>A0A151X037_9HYME</name>
<proteinExistence type="predicted"/>
<sequence>MSIKIKDKSCEKKSGPCWNDMEELKYLICAIDSCKCPSIPSPPSRSIILPPRVEEIPCKSPPRRPPCIPPPRCCPIIPGPCCPRFLSLPIPYCNPYHPCTPLPCYLSK</sequence>